<evidence type="ECO:0000313" key="2">
    <source>
        <dbReference type="Proteomes" id="UP000279372"/>
    </source>
</evidence>
<comment type="caution">
    <text evidence="1">The sequence shown here is derived from an EMBL/GenBank/DDBJ whole genome shotgun (WGS) entry which is preliminary data.</text>
</comment>
<sequence>MRFTHNPDIKRARQLDADIAQGMQELKAHSLVVRTRFEEPQLLVRSEQLAAIEYRLGHDQHWHMLNFMILARQTINYLDQTTENAHLSPEKLEALHSQLAGAWLDAERYFEKMPNLKSANQKRPVWAVIRAPAQAWILTLDTLQ</sequence>
<proteinExistence type="predicted"/>
<reference evidence="1 2" key="1">
    <citation type="submission" date="2018-08" db="EMBL/GenBank/DDBJ databases">
        <title>Recombination of ecologically and evolutionarily significant loci maintains genetic cohesion in the Pseudomonas syringae species complex.</title>
        <authorList>
            <person name="Dillon M."/>
            <person name="Thakur S."/>
            <person name="Almeida R.N.D."/>
            <person name="Weir B.S."/>
            <person name="Guttman D.S."/>
        </authorList>
    </citation>
    <scope>NUCLEOTIDE SEQUENCE [LARGE SCALE GENOMIC DNA]</scope>
    <source>
        <strain evidence="1 2">ICMP 8902</strain>
    </source>
</reference>
<dbReference type="Proteomes" id="UP000279372">
    <property type="component" value="Unassembled WGS sequence"/>
</dbReference>
<dbReference type="AlphaFoldDB" id="A0A3M3ZJP3"/>
<dbReference type="EMBL" id="RBQB01000063">
    <property type="protein sequence ID" value="RMO94900.1"/>
    <property type="molecule type" value="Genomic_DNA"/>
</dbReference>
<accession>A0A3M3ZJP3</accession>
<name>A0A3M3ZJP3_9PSED</name>
<dbReference type="Pfam" id="PF12889">
    <property type="entry name" value="DUF3829"/>
    <property type="match status" value="1"/>
</dbReference>
<organism evidence="1 2">
    <name type="scientific">Pseudomonas syringae pv. philadelphi</name>
    <dbReference type="NCBI Taxonomy" id="251706"/>
    <lineage>
        <taxon>Bacteria</taxon>
        <taxon>Pseudomonadati</taxon>
        <taxon>Pseudomonadota</taxon>
        <taxon>Gammaproteobacteria</taxon>
        <taxon>Pseudomonadales</taxon>
        <taxon>Pseudomonadaceae</taxon>
        <taxon>Pseudomonas</taxon>
    </lineage>
</organism>
<dbReference type="InterPro" id="IPR024291">
    <property type="entry name" value="DUF3829"/>
</dbReference>
<gene>
    <name evidence="1" type="ORF">ALQ33_04390</name>
</gene>
<protein>
    <submittedName>
        <fullName evidence="1">Uncharacterized protein</fullName>
    </submittedName>
</protein>
<evidence type="ECO:0000313" key="1">
    <source>
        <dbReference type="EMBL" id="RMO94900.1"/>
    </source>
</evidence>